<dbReference type="AlphaFoldDB" id="A0A318TDJ8"/>
<evidence type="ECO:0000313" key="1">
    <source>
        <dbReference type="EMBL" id="PYE86388.1"/>
    </source>
</evidence>
<dbReference type="GO" id="GO:0016757">
    <property type="term" value="F:glycosyltransferase activity"/>
    <property type="evidence" value="ECO:0007669"/>
    <property type="project" value="UniProtKB-KW"/>
</dbReference>
<proteinExistence type="predicted"/>
<organism evidence="1 2">
    <name type="scientific">Phyllobacterium leguminum</name>
    <dbReference type="NCBI Taxonomy" id="314237"/>
    <lineage>
        <taxon>Bacteria</taxon>
        <taxon>Pseudomonadati</taxon>
        <taxon>Pseudomonadota</taxon>
        <taxon>Alphaproteobacteria</taxon>
        <taxon>Hyphomicrobiales</taxon>
        <taxon>Phyllobacteriaceae</taxon>
        <taxon>Phyllobacterium</taxon>
    </lineage>
</organism>
<dbReference type="InterPro" id="IPR038578">
    <property type="entry name" value="GT29-like_sf"/>
</dbReference>
<keyword evidence="1" id="KW-0808">Transferase</keyword>
<gene>
    <name evidence="1" type="ORF">C7477_12614</name>
</gene>
<reference evidence="1 2" key="1">
    <citation type="submission" date="2018-06" db="EMBL/GenBank/DDBJ databases">
        <title>Genomic Encyclopedia of Type Strains, Phase III (KMG-III): the genomes of soil and plant-associated and newly described type strains.</title>
        <authorList>
            <person name="Whitman W."/>
        </authorList>
    </citation>
    <scope>NUCLEOTIDE SEQUENCE [LARGE SCALE GENOMIC DNA]</scope>
    <source>
        <strain evidence="1 2">ORS 1419</strain>
    </source>
</reference>
<comment type="caution">
    <text evidence="1">The sequence shown here is derived from an EMBL/GenBank/DDBJ whole genome shotgun (WGS) entry which is preliminary data.</text>
</comment>
<dbReference type="Proteomes" id="UP000247454">
    <property type="component" value="Unassembled WGS sequence"/>
</dbReference>
<dbReference type="Gene3D" id="3.90.1480.20">
    <property type="entry name" value="Glycosyl transferase family 29"/>
    <property type="match status" value="1"/>
</dbReference>
<sequence>MSLSAKRLIIVGNGDLSRDLSAEIDAAQFVLRFNEPKAGMSGTRTDLLMMINSSKQMQKWLQESDFVHSPFFVAAREIMLVHHPLIIRKYCVQPNVLSRLKGRRTDWTWAAINILGSAGKEIRIMPPQDYIDGCRELGIPEDKMHEVFPSTGFLGIRYILKNFSKNDWDIKLCGFGWEGWKRHAWADERRWVSGKIEEGLLSILD</sequence>
<accession>A0A318TDJ8</accession>
<dbReference type="EMBL" id="QJTF01000026">
    <property type="protein sequence ID" value="PYE86388.1"/>
    <property type="molecule type" value="Genomic_DNA"/>
</dbReference>
<keyword evidence="2" id="KW-1185">Reference proteome</keyword>
<protein>
    <submittedName>
        <fullName evidence="1">Glycosyl transferase family 29 (Putative sialyltransferase)</fullName>
    </submittedName>
</protein>
<keyword evidence="1" id="KW-0328">Glycosyltransferase</keyword>
<name>A0A318TDJ8_9HYPH</name>
<evidence type="ECO:0000313" key="2">
    <source>
        <dbReference type="Proteomes" id="UP000247454"/>
    </source>
</evidence>
<dbReference type="OrthoDB" id="8451561at2"/>
<dbReference type="RefSeq" id="WP_110754172.1">
    <property type="nucleotide sequence ID" value="NZ_QJTF01000026.1"/>
</dbReference>